<organism evidence="5 6">
    <name type="scientific">Streptomyces tendae</name>
    <dbReference type="NCBI Taxonomy" id="1932"/>
    <lineage>
        <taxon>Bacteria</taxon>
        <taxon>Bacillati</taxon>
        <taxon>Actinomycetota</taxon>
        <taxon>Actinomycetes</taxon>
        <taxon>Kitasatosporales</taxon>
        <taxon>Streptomycetaceae</taxon>
        <taxon>Streptomyces</taxon>
    </lineage>
</organism>
<dbReference type="InterPro" id="IPR055123">
    <property type="entry name" value="SpnB-like_Rossmann"/>
</dbReference>
<dbReference type="Proteomes" id="UP001610810">
    <property type="component" value="Unassembled WGS sequence"/>
</dbReference>
<name>A0ABW7SEP4_STRTE</name>
<evidence type="ECO:0000259" key="4">
    <source>
        <dbReference type="Pfam" id="PF22953"/>
    </source>
</evidence>
<evidence type="ECO:0000313" key="5">
    <source>
        <dbReference type="EMBL" id="MFI0577652.1"/>
    </source>
</evidence>
<dbReference type="SUPFAM" id="SSF51735">
    <property type="entry name" value="NAD(P)-binding Rossmann-fold domains"/>
    <property type="match status" value="2"/>
</dbReference>
<accession>A0ABW7SEP4</accession>
<evidence type="ECO:0000256" key="1">
    <source>
        <dbReference type="ARBA" id="ARBA00022679"/>
    </source>
</evidence>
<dbReference type="InterPro" id="IPR013968">
    <property type="entry name" value="PKS_KR"/>
</dbReference>
<dbReference type="InterPro" id="IPR050091">
    <property type="entry name" value="PKS_NRPS_Biosynth_Enz"/>
</dbReference>
<evidence type="ECO:0000313" key="6">
    <source>
        <dbReference type="Proteomes" id="UP001610810"/>
    </source>
</evidence>
<proteinExistence type="predicted"/>
<keyword evidence="1" id="KW-0808">Transferase</keyword>
<dbReference type="PANTHER" id="PTHR43775:SF51">
    <property type="entry name" value="INACTIVE PHENOLPHTHIOCEROL SYNTHESIS POLYKETIDE SYNTHASE TYPE I PKS1-RELATED"/>
    <property type="match status" value="1"/>
</dbReference>
<sequence>MVSAAVWGLVRAAQAEHPGRFVLADVDGSADGVGLAVAAGEAELAVRGGRVWVPRLARIPGGSSAGAGFEGVSFGSGTVLVTGGTGGLGGLVARHLVGVHGVRDLLLVSRRGLEAPGAGGLVGELEGAGARVRVAACDVSDRGALAAVLEGVSLSAVVHVAGV</sequence>
<dbReference type="InterPro" id="IPR036291">
    <property type="entry name" value="NAD(P)-bd_dom_sf"/>
</dbReference>
<dbReference type="Pfam" id="PF08659">
    <property type="entry name" value="KR"/>
    <property type="match status" value="1"/>
</dbReference>
<keyword evidence="6" id="KW-1185">Reference proteome</keyword>
<reference evidence="5 6" key="1">
    <citation type="submission" date="2024-10" db="EMBL/GenBank/DDBJ databases">
        <authorList>
            <person name="Wannawong T."/>
            <person name="Kuncharoen N."/>
            <person name="Mhuantong W."/>
        </authorList>
    </citation>
    <scope>NUCLEOTIDE SEQUENCE [LARGE SCALE GENOMIC DNA]</scope>
    <source>
        <strain evidence="5 6">CALK1-4</strain>
    </source>
</reference>
<evidence type="ECO:0000256" key="2">
    <source>
        <dbReference type="ARBA" id="ARBA00023268"/>
    </source>
</evidence>
<feature type="domain" description="Polyketide synthase extender module SpnB-like Rossmann fold" evidence="4">
    <location>
        <begin position="2"/>
        <end position="56"/>
    </location>
</feature>
<protein>
    <submittedName>
        <fullName evidence="5">KR domain-containing protein</fullName>
    </submittedName>
</protein>
<dbReference type="Pfam" id="PF22953">
    <property type="entry name" value="SpnB_Rossmann"/>
    <property type="match status" value="1"/>
</dbReference>
<evidence type="ECO:0000259" key="3">
    <source>
        <dbReference type="Pfam" id="PF08659"/>
    </source>
</evidence>
<dbReference type="PANTHER" id="PTHR43775">
    <property type="entry name" value="FATTY ACID SYNTHASE"/>
    <property type="match status" value="1"/>
</dbReference>
<feature type="domain" description="Ketoreductase (KR)" evidence="3">
    <location>
        <begin position="77"/>
        <end position="163"/>
    </location>
</feature>
<gene>
    <name evidence="5" type="ORF">ACH3YB_39170</name>
</gene>
<comment type="caution">
    <text evidence="5">The sequence shown here is derived from an EMBL/GenBank/DDBJ whole genome shotgun (WGS) entry which is preliminary data.</text>
</comment>
<feature type="non-terminal residue" evidence="5">
    <location>
        <position position="163"/>
    </location>
</feature>
<keyword evidence="2" id="KW-0511">Multifunctional enzyme</keyword>
<dbReference type="Gene3D" id="3.40.50.720">
    <property type="entry name" value="NAD(P)-binding Rossmann-like Domain"/>
    <property type="match status" value="1"/>
</dbReference>
<dbReference type="EMBL" id="JBIQWK010000044">
    <property type="protein sequence ID" value="MFI0577652.1"/>
    <property type="molecule type" value="Genomic_DNA"/>
</dbReference>
<dbReference type="RefSeq" id="WP_398353789.1">
    <property type="nucleotide sequence ID" value="NZ_JBIQWK010000044.1"/>
</dbReference>